<keyword evidence="2" id="KW-1185">Reference proteome</keyword>
<protein>
    <submittedName>
        <fullName evidence="1">Uncharacterized protein</fullName>
    </submittedName>
</protein>
<accession>A0ABW6BCB4</accession>
<reference evidence="2" key="1">
    <citation type="journal article" date="2019" name="Int. J. Syst. Evol. Microbiol.">
        <title>The Global Catalogue of Microorganisms (GCM) 10K type strain sequencing project: providing services to taxonomists for standard genome sequencing and annotation.</title>
        <authorList>
            <consortium name="The Broad Institute Genomics Platform"/>
            <consortium name="The Broad Institute Genome Sequencing Center for Infectious Disease"/>
            <person name="Wu L."/>
            <person name="Ma J."/>
        </authorList>
    </citation>
    <scope>NUCLEOTIDE SEQUENCE [LARGE SCALE GENOMIC DNA]</scope>
    <source>
        <strain evidence="2">KCTC 22814</strain>
    </source>
</reference>
<proteinExistence type="predicted"/>
<evidence type="ECO:0000313" key="2">
    <source>
        <dbReference type="Proteomes" id="UP001597525"/>
    </source>
</evidence>
<dbReference type="Proteomes" id="UP001597525">
    <property type="component" value="Unassembled WGS sequence"/>
</dbReference>
<dbReference type="RefSeq" id="WP_320184139.1">
    <property type="nucleotide sequence ID" value="NZ_CP138332.1"/>
</dbReference>
<gene>
    <name evidence="1" type="ORF">ACFS7Y_03080</name>
</gene>
<organism evidence="1 2">
    <name type="scientific">Sphingobacterium bambusae</name>
    <dbReference type="NCBI Taxonomy" id="662858"/>
    <lineage>
        <taxon>Bacteria</taxon>
        <taxon>Pseudomonadati</taxon>
        <taxon>Bacteroidota</taxon>
        <taxon>Sphingobacteriia</taxon>
        <taxon>Sphingobacteriales</taxon>
        <taxon>Sphingobacteriaceae</taxon>
        <taxon>Sphingobacterium</taxon>
    </lineage>
</organism>
<dbReference type="EMBL" id="JBHUPB010000003">
    <property type="protein sequence ID" value="MFD2966350.1"/>
    <property type="molecule type" value="Genomic_DNA"/>
</dbReference>
<comment type="caution">
    <text evidence="1">The sequence shown here is derived from an EMBL/GenBank/DDBJ whole genome shotgun (WGS) entry which is preliminary data.</text>
</comment>
<evidence type="ECO:0000313" key="1">
    <source>
        <dbReference type="EMBL" id="MFD2966350.1"/>
    </source>
</evidence>
<name>A0ABW6BCB4_9SPHI</name>
<sequence length="114" mass="12700">MIPRTLSELIKACVVAEVTTYNQRREEVQLMAFLSPQQIQEQAEFGKISLGDLDNLQPAVVEKAVEAALSAHQDGLFVVFIDGTEIKDLQAAIQLRRDTELVFIRLTFLAGRLG</sequence>